<accession>A0A4R2KW72</accession>
<feature type="domain" description="CBS" evidence="3">
    <location>
        <begin position="220"/>
        <end position="276"/>
    </location>
</feature>
<dbReference type="OrthoDB" id="9808528at2"/>
<keyword evidence="1" id="KW-0677">Repeat</keyword>
<dbReference type="SMART" id="SM00116">
    <property type="entry name" value="CBS"/>
    <property type="match status" value="2"/>
</dbReference>
<dbReference type="Proteomes" id="UP000294980">
    <property type="component" value="Unassembled WGS sequence"/>
</dbReference>
<evidence type="ECO:0000256" key="2">
    <source>
        <dbReference type="PROSITE-ProRule" id="PRU00703"/>
    </source>
</evidence>
<dbReference type="CDD" id="cd05401">
    <property type="entry name" value="NT_GlnE_GlnD_like"/>
    <property type="match status" value="1"/>
</dbReference>
<dbReference type="Gene3D" id="2.60.120.10">
    <property type="entry name" value="Jelly Rolls"/>
    <property type="match status" value="1"/>
</dbReference>
<dbReference type="InterPro" id="IPR051462">
    <property type="entry name" value="CBS_domain-containing"/>
</dbReference>
<dbReference type="RefSeq" id="WP_117318026.1">
    <property type="nucleotide sequence ID" value="NZ_QQSW01000010.1"/>
</dbReference>
<dbReference type="SUPFAM" id="SSF54631">
    <property type="entry name" value="CBS-domain pair"/>
    <property type="match status" value="1"/>
</dbReference>
<dbReference type="Pfam" id="PF10335">
    <property type="entry name" value="DUF294_C"/>
    <property type="match status" value="1"/>
</dbReference>
<keyword evidence="5" id="KW-1185">Reference proteome</keyword>
<dbReference type="PANTHER" id="PTHR48108">
    <property type="entry name" value="CBS DOMAIN-CONTAINING PROTEIN CBSX2, CHLOROPLASTIC"/>
    <property type="match status" value="1"/>
</dbReference>
<organism evidence="4 5">
    <name type="scientific">Chromatocurvus halotolerans</name>
    <dbReference type="NCBI Taxonomy" id="1132028"/>
    <lineage>
        <taxon>Bacteria</taxon>
        <taxon>Pseudomonadati</taxon>
        <taxon>Pseudomonadota</taxon>
        <taxon>Gammaproteobacteria</taxon>
        <taxon>Cellvibrionales</taxon>
        <taxon>Halieaceae</taxon>
        <taxon>Chromatocurvus</taxon>
    </lineage>
</organism>
<evidence type="ECO:0000259" key="3">
    <source>
        <dbReference type="PROSITE" id="PS51371"/>
    </source>
</evidence>
<dbReference type="EMBL" id="SLWX01000008">
    <property type="protein sequence ID" value="TCO75489.1"/>
    <property type="molecule type" value="Genomic_DNA"/>
</dbReference>
<keyword evidence="2" id="KW-0129">CBS domain</keyword>
<dbReference type="InterPro" id="IPR046342">
    <property type="entry name" value="CBS_dom_sf"/>
</dbReference>
<dbReference type="SUPFAM" id="SSF51206">
    <property type="entry name" value="cAMP-binding domain-like"/>
    <property type="match status" value="1"/>
</dbReference>
<sequence length="616" mass="68073">MTTPPAELAGVAGFLRQSLPFDVLDEAQLQEAVAALKISYHPQAERFDAATRPMGLRLLRSGAVDLRNDSNKLLDRLGEGESFHIGGLNADAEVVHATVIEDALIYLLPDAAYQRLRAANRDFDRYFSRQRSRRLRRAARYMPDDNPLLAPVARLMTTDLLCVAPETPIQAVAAAMTERRVSSVFVTEAGQLLGIVTDRDLRSRCVAASLPTRTPVREIMTPDPQSIDEEETVFNATLRMTQHGYHHLPVLHEGELRGIITTSDLILARRNDPVYLVQHLSRQDSVDGLRELLTGLPDQLLTWVQTGMRAEQVSQLLTAISDAVTLRLIQLAERELGPAPGPWAWLAFGSQARGEQLLGADQDNGIVISDLVPAAEHGWYAALAQRVCDGLAACGYAYCPGGVMATTDSWRQPLAVWQDTVASWTRAPTPAAVMRVSIFFDLRAIHGDPTLCTALQNTMLRRASRDTIFLAALAANILASKPPLGIFRRFVVDRDGEHRDSLNLKKRGVLPITEIVRLHALARQVSAVNTRERLEALAEGRHLSIGDSRNLADALHCVQQQRIRHQCEQIAAGTAVNNFLNPRQLPRLAREQLRDAFTIIDEAQSAVRQTYRAGMG</sequence>
<dbReference type="GO" id="GO:0008773">
    <property type="term" value="F:[protein-PII] uridylyltransferase activity"/>
    <property type="evidence" value="ECO:0007669"/>
    <property type="project" value="InterPro"/>
</dbReference>
<dbReference type="InterPro" id="IPR018821">
    <property type="entry name" value="DUF294_put_nucleoTrafse_sb-bd"/>
</dbReference>
<dbReference type="AlphaFoldDB" id="A0A4R2KW72"/>
<proteinExistence type="predicted"/>
<dbReference type="InterPro" id="IPR014710">
    <property type="entry name" value="RmlC-like_jellyroll"/>
</dbReference>
<feature type="domain" description="CBS" evidence="3">
    <location>
        <begin position="156"/>
        <end position="212"/>
    </location>
</feature>
<evidence type="ECO:0000256" key="1">
    <source>
        <dbReference type="ARBA" id="ARBA00022737"/>
    </source>
</evidence>
<dbReference type="InterPro" id="IPR000644">
    <property type="entry name" value="CBS_dom"/>
</dbReference>
<dbReference type="Pfam" id="PF00571">
    <property type="entry name" value="CBS"/>
    <property type="match status" value="2"/>
</dbReference>
<evidence type="ECO:0000313" key="4">
    <source>
        <dbReference type="EMBL" id="TCO75489.1"/>
    </source>
</evidence>
<dbReference type="CDD" id="cd04587">
    <property type="entry name" value="CBS_pair_CAP-ED_NT_Pol-beta-like_DUF294_assoc"/>
    <property type="match status" value="1"/>
</dbReference>
<reference evidence="4 5" key="1">
    <citation type="submission" date="2019-03" db="EMBL/GenBank/DDBJ databases">
        <title>Genomic Encyclopedia of Type Strains, Phase IV (KMG-IV): sequencing the most valuable type-strain genomes for metagenomic binning, comparative biology and taxonomic classification.</title>
        <authorList>
            <person name="Goeker M."/>
        </authorList>
    </citation>
    <scope>NUCLEOTIDE SEQUENCE [LARGE SCALE GENOMIC DNA]</scope>
    <source>
        <strain evidence="4 5">DSM 23344</strain>
    </source>
</reference>
<dbReference type="InterPro" id="IPR005105">
    <property type="entry name" value="GlnD_Uridyltrans_N"/>
</dbReference>
<dbReference type="Gene3D" id="3.10.580.10">
    <property type="entry name" value="CBS-domain"/>
    <property type="match status" value="1"/>
</dbReference>
<protein>
    <submittedName>
        <fullName evidence="4">CBS domain-containing protein</fullName>
    </submittedName>
</protein>
<comment type="caution">
    <text evidence="4">The sequence shown here is derived from an EMBL/GenBank/DDBJ whole genome shotgun (WGS) entry which is preliminary data.</text>
</comment>
<dbReference type="PROSITE" id="PS51371">
    <property type="entry name" value="CBS"/>
    <property type="match status" value="2"/>
</dbReference>
<gene>
    <name evidence="4" type="ORF">EV688_10855</name>
</gene>
<dbReference type="InterPro" id="IPR018490">
    <property type="entry name" value="cNMP-bd_dom_sf"/>
</dbReference>
<name>A0A4R2KW72_9GAMM</name>
<dbReference type="Pfam" id="PF03445">
    <property type="entry name" value="DUF294"/>
    <property type="match status" value="1"/>
</dbReference>
<evidence type="ECO:0000313" key="5">
    <source>
        <dbReference type="Proteomes" id="UP000294980"/>
    </source>
</evidence>
<dbReference type="PANTHER" id="PTHR48108:SF34">
    <property type="entry name" value="CBS DOMAIN-CONTAINING PROTEIN YHCV"/>
    <property type="match status" value="1"/>
</dbReference>